<evidence type="ECO:0000313" key="5">
    <source>
        <dbReference type="Proteomes" id="UP001150217"/>
    </source>
</evidence>
<reference evidence="4" key="1">
    <citation type="submission" date="2022-08" db="EMBL/GenBank/DDBJ databases">
        <title>A Global Phylogenomic Analysis of the Shiitake Genus Lentinula.</title>
        <authorList>
            <consortium name="DOE Joint Genome Institute"/>
            <person name="Sierra-Patev S."/>
            <person name="Min B."/>
            <person name="Naranjo-Ortiz M."/>
            <person name="Looney B."/>
            <person name="Konkel Z."/>
            <person name="Slot J.C."/>
            <person name="Sakamoto Y."/>
            <person name="Steenwyk J.L."/>
            <person name="Rokas A."/>
            <person name="Carro J."/>
            <person name="Camarero S."/>
            <person name="Ferreira P."/>
            <person name="Molpeceres G."/>
            <person name="Ruiz-Duenas F.J."/>
            <person name="Serrano A."/>
            <person name="Henrissat B."/>
            <person name="Drula E."/>
            <person name="Hughes K.W."/>
            <person name="Mata J.L."/>
            <person name="Ishikawa N.K."/>
            <person name="Vargas-Isla R."/>
            <person name="Ushijima S."/>
            <person name="Smith C.A."/>
            <person name="Ahrendt S."/>
            <person name="Andreopoulos W."/>
            <person name="He G."/>
            <person name="Labutti K."/>
            <person name="Lipzen A."/>
            <person name="Ng V."/>
            <person name="Riley R."/>
            <person name="Sandor L."/>
            <person name="Barry K."/>
            <person name="Martinez A.T."/>
            <person name="Xiao Y."/>
            <person name="Gibbons J.G."/>
            <person name="Terashima K."/>
            <person name="Grigoriev I.V."/>
            <person name="Hibbett D.S."/>
        </authorList>
    </citation>
    <scope>NUCLEOTIDE SEQUENCE</scope>
    <source>
        <strain evidence="4">RHP3577 ss4</strain>
    </source>
</reference>
<dbReference type="EMBL" id="JANVFT010000020">
    <property type="protein sequence ID" value="KAJ4497544.1"/>
    <property type="molecule type" value="Genomic_DNA"/>
</dbReference>
<organism evidence="4 5">
    <name type="scientific">Lentinula lateritia</name>
    <dbReference type="NCBI Taxonomy" id="40482"/>
    <lineage>
        <taxon>Eukaryota</taxon>
        <taxon>Fungi</taxon>
        <taxon>Dikarya</taxon>
        <taxon>Basidiomycota</taxon>
        <taxon>Agaricomycotina</taxon>
        <taxon>Agaricomycetes</taxon>
        <taxon>Agaricomycetidae</taxon>
        <taxon>Agaricales</taxon>
        <taxon>Marasmiineae</taxon>
        <taxon>Omphalotaceae</taxon>
        <taxon>Lentinula</taxon>
    </lineage>
</organism>
<sequence length="706" mass="80586">MVRPTTKTIQTPSLRRPPMPSTQKGNPSDQDLIQFCLAVREKKDWVRKIWDEKLVLKWSIEAELMPLGSTVLRGEALEAVRELRRSTLIRKVDQQITLLSGPNSNTAQHYEPDNEPVVQVDDSDLKNALKYARGSRHALWEPELREKGLGIFVSDDLVPESLHRELERELDALAAKEPKDYHPGSFGKVQDLIHPSLYPYIPGVTPVSSPSIKLPPTVDGKFYTKLSNLFEEEMISSYAWIPSVFKVSPDGTDVYIDGYINGLGTREEHPGLLRVIEKMFLLALPHFEKTVEKAEEYEPKMSPSVQRWIQRRDFAVSNEYGLTKEMWTQFLAEHQNEWEAQKREETEVNANLRREIHEEKARKESFINLEDTFVAAANMYKGQELKVIVKAANYTLAPGREYKGSWHMEGMPHERIIASFIYYYSTDPAIQDHGLSFRKFRDVSDDFPGVEDSDYRHEDFRLSFVAKSNVSDADENESGNSDEEEEAYDSEDHYPSDWETESVDDGLRIPVNTTALPYFIDLGTVPTTNFDSDREGERKGDNTGRILSFPNWLQHQVGSVKNSESNRSSNITDDAVATRKILCFFLVDDSGSQSSPSRFSAFDSIHKPGFSISGLSQMNVLTTSEIPMQERKTNDPTIRAFLRTVSLKLTGQEIPPELIEIICNYALQGTLTREDAEQHRLALMSERKVQVKGRYGRQNTYSLCEH</sequence>
<feature type="compositionally biased region" description="Polar residues" evidence="2">
    <location>
        <begin position="1"/>
        <end position="13"/>
    </location>
</feature>
<evidence type="ECO:0000256" key="1">
    <source>
        <dbReference type="SAM" id="Coils"/>
    </source>
</evidence>
<dbReference type="PANTHER" id="PTHR33119:SF1">
    <property type="entry name" value="FE2OG DIOXYGENASE DOMAIN-CONTAINING PROTEIN"/>
    <property type="match status" value="1"/>
</dbReference>
<evidence type="ECO:0000256" key="2">
    <source>
        <dbReference type="SAM" id="MobiDB-lite"/>
    </source>
</evidence>
<protein>
    <recommendedName>
        <fullName evidence="3">DUF4246 domain-containing protein</fullName>
    </recommendedName>
</protein>
<accession>A0ABQ8VMC2</accession>
<dbReference type="InterPro" id="IPR025340">
    <property type="entry name" value="DUF4246"/>
</dbReference>
<dbReference type="PANTHER" id="PTHR33119">
    <property type="entry name" value="IFI3P"/>
    <property type="match status" value="1"/>
</dbReference>
<name>A0ABQ8VMC2_9AGAR</name>
<feature type="compositionally biased region" description="Acidic residues" evidence="2">
    <location>
        <begin position="472"/>
        <end position="489"/>
    </location>
</feature>
<dbReference type="Proteomes" id="UP001150217">
    <property type="component" value="Unassembled WGS sequence"/>
</dbReference>
<dbReference type="InterPro" id="IPR049192">
    <property type="entry name" value="DUF4246_C"/>
</dbReference>
<proteinExistence type="predicted"/>
<evidence type="ECO:0000259" key="3">
    <source>
        <dbReference type="Pfam" id="PF14033"/>
    </source>
</evidence>
<comment type="caution">
    <text evidence="4">The sequence shown here is derived from an EMBL/GenBank/DDBJ whole genome shotgun (WGS) entry which is preliminary data.</text>
</comment>
<feature type="region of interest" description="Disordered" evidence="2">
    <location>
        <begin position="471"/>
        <end position="503"/>
    </location>
</feature>
<keyword evidence="5" id="KW-1185">Reference proteome</keyword>
<keyword evidence="1" id="KW-0175">Coiled coil</keyword>
<gene>
    <name evidence="4" type="ORF">C8R41DRAFT_821510</name>
</gene>
<feature type="coiled-coil region" evidence="1">
    <location>
        <begin position="335"/>
        <end position="369"/>
    </location>
</feature>
<dbReference type="Pfam" id="PF14033">
    <property type="entry name" value="DUF4246"/>
    <property type="match status" value="1"/>
</dbReference>
<feature type="domain" description="DUF4246" evidence="3">
    <location>
        <begin position="150"/>
        <end position="459"/>
    </location>
</feature>
<feature type="region of interest" description="Disordered" evidence="2">
    <location>
        <begin position="1"/>
        <end position="28"/>
    </location>
</feature>
<evidence type="ECO:0000313" key="4">
    <source>
        <dbReference type="EMBL" id="KAJ4497544.1"/>
    </source>
</evidence>